<feature type="transmembrane region" description="Helical" evidence="1">
    <location>
        <begin position="78"/>
        <end position="101"/>
    </location>
</feature>
<keyword evidence="1" id="KW-1133">Transmembrane helix</keyword>
<keyword evidence="1" id="KW-0812">Transmembrane</keyword>
<accession>A0ABT9Z7B2</accession>
<proteinExistence type="predicted"/>
<dbReference type="PANTHER" id="PTHR37814:SF1">
    <property type="entry name" value="MEMBRANE PROTEIN"/>
    <property type="match status" value="1"/>
</dbReference>
<feature type="transmembrane region" description="Helical" evidence="1">
    <location>
        <begin position="174"/>
        <end position="193"/>
    </location>
</feature>
<feature type="transmembrane region" description="Helical" evidence="1">
    <location>
        <begin position="37"/>
        <end position="57"/>
    </location>
</feature>
<gene>
    <name evidence="2" type="ORF">J2S02_004522</name>
</gene>
<name>A0ABT9Z7B2_9BACI</name>
<keyword evidence="1" id="KW-0472">Membrane</keyword>
<feature type="transmembrane region" description="Helical" evidence="1">
    <location>
        <begin position="310"/>
        <end position="331"/>
    </location>
</feature>
<feature type="transmembrane region" description="Helical" evidence="1">
    <location>
        <begin position="133"/>
        <end position="154"/>
    </location>
</feature>
<evidence type="ECO:0000313" key="3">
    <source>
        <dbReference type="Proteomes" id="UP001232245"/>
    </source>
</evidence>
<protein>
    <submittedName>
        <fullName evidence="2">Membrane protein YkvI</fullName>
    </submittedName>
</protein>
<dbReference type="EMBL" id="JAUSTZ010000015">
    <property type="protein sequence ID" value="MDQ0228147.1"/>
    <property type="molecule type" value="Genomic_DNA"/>
</dbReference>
<sequence length="340" mass="38158">MKSGLKWMFLILGTTIGAGYASGREIWEFFGFESGLAILIFTVIFSISIYIIMKISYEEKTNHFFPVLDRLVGKKLAHVYDLLIVLYLFSTTIVMIAGGGATLEAFLIPYWLGIILFGISVVLLFLGSINGIIKLNTIIIPLLVLGLLFALTSFQLSHQHSWDFDLTKQHNWPVAFTFTALNILPLIAVLSAVGKEIKELKEAKVASIGSGIVLGSISFIYNETLIEISDSLSDYEIPLFAILEGYPFIVFLFMSIILWLAIYTTAVSGIFGLASRFKEVTKMPYWAMAFLLVLLMLPFTKFGFANLIAILYPLYGLINLYLLITILLFPIMNRLKINRK</sequence>
<dbReference type="PANTHER" id="PTHR37814">
    <property type="entry name" value="CONSERVED MEMBRANE PROTEIN"/>
    <property type="match status" value="1"/>
</dbReference>
<dbReference type="InterPro" id="IPR038728">
    <property type="entry name" value="YkvI-like"/>
</dbReference>
<comment type="caution">
    <text evidence="2">The sequence shown here is derived from an EMBL/GenBank/DDBJ whole genome shotgun (WGS) entry which is preliminary data.</text>
</comment>
<dbReference type="RefSeq" id="WP_174879149.1">
    <property type="nucleotide sequence ID" value="NZ_CADEPK010000005.1"/>
</dbReference>
<evidence type="ECO:0000313" key="2">
    <source>
        <dbReference type="EMBL" id="MDQ0228147.1"/>
    </source>
</evidence>
<feature type="transmembrane region" description="Helical" evidence="1">
    <location>
        <begin position="107"/>
        <end position="126"/>
    </location>
</feature>
<reference evidence="2 3" key="1">
    <citation type="submission" date="2023-07" db="EMBL/GenBank/DDBJ databases">
        <title>Genomic Encyclopedia of Type Strains, Phase IV (KMG-IV): sequencing the most valuable type-strain genomes for metagenomic binning, comparative biology and taxonomic classification.</title>
        <authorList>
            <person name="Goeker M."/>
        </authorList>
    </citation>
    <scope>NUCLEOTIDE SEQUENCE [LARGE SCALE GENOMIC DNA]</scope>
    <source>
        <strain evidence="2 3">DSM 17723</strain>
    </source>
</reference>
<feature type="transmembrane region" description="Helical" evidence="1">
    <location>
        <begin position="285"/>
        <end position="304"/>
    </location>
</feature>
<feature type="transmembrane region" description="Helical" evidence="1">
    <location>
        <begin position="205"/>
        <end position="226"/>
    </location>
</feature>
<feature type="transmembrane region" description="Helical" evidence="1">
    <location>
        <begin position="246"/>
        <end position="273"/>
    </location>
</feature>
<keyword evidence="3" id="KW-1185">Reference proteome</keyword>
<evidence type="ECO:0000256" key="1">
    <source>
        <dbReference type="SAM" id="Phobius"/>
    </source>
</evidence>
<dbReference type="Proteomes" id="UP001232245">
    <property type="component" value="Unassembled WGS sequence"/>
</dbReference>
<organism evidence="2 3">
    <name type="scientific">Metabacillus niabensis</name>
    <dbReference type="NCBI Taxonomy" id="324854"/>
    <lineage>
        <taxon>Bacteria</taxon>
        <taxon>Bacillati</taxon>
        <taxon>Bacillota</taxon>
        <taxon>Bacilli</taxon>
        <taxon>Bacillales</taxon>
        <taxon>Bacillaceae</taxon>
        <taxon>Metabacillus</taxon>
    </lineage>
</organism>